<dbReference type="PANTHER" id="PTHR36923">
    <property type="entry name" value="FERREDOXIN"/>
    <property type="match status" value="1"/>
</dbReference>
<dbReference type="GO" id="GO:0051536">
    <property type="term" value="F:iron-sulfur cluster binding"/>
    <property type="evidence" value="ECO:0007669"/>
    <property type="project" value="UniProtKB-KW"/>
</dbReference>
<evidence type="ECO:0000256" key="6">
    <source>
        <dbReference type="RuleBase" id="RU368020"/>
    </source>
</evidence>
<dbReference type="InterPro" id="IPR017896">
    <property type="entry name" value="4Fe4S_Fe-S-bd"/>
</dbReference>
<evidence type="ECO:0000256" key="3">
    <source>
        <dbReference type="ARBA" id="ARBA00022982"/>
    </source>
</evidence>
<evidence type="ECO:0000256" key="5">
    <source>
        <dbReference type="ARBA" id="ARBA00023014"/>
    </source>
</evidence>
<dbReference type="EMBL" id="PEXU01000047">
    <property type="protein sequence ID" value="PIS42374.1"/>
    <property type="molecule type" value="Genomic_DNA"/>
</dbReference>
<comment type="caution">
    <text evidence="8">The sequence shown here is derived from an EMBL/GenBank/DDBJ whole genome shotgun (WGS) entry which is preliminary data.</text>
</comment>
<evidence type="ECO:0000313" key="9">
    <source>
        <dbReference type="Proteomes" id="UP000231542"/>
    </source>
</evidence>
<name>A0A2H0YV61_9BACT</name>
<keyword evidence="5 6" id="KW-0411">Iron-sulfur</keyword>
<dbReference type="SUPFAM" id="SSF54862">
    <property type="entry name" value="4Fe-4S ferredoxins"/>
    <property type="match status" value="1"/>
</dbReference>
<dbReference type="InterPro" id="IPR001080">
    <property type="entry name" value="3Fe4S_ferredoxin"/>
</dbReference>
<evidence type="ECO:0000256" key="1">
    <source>
        <dbReference type="ARBA" id="ARBA00022448"/>
    </source>
</evidence>
<comment type="function">
    <text evidence="6">Ferredoxins are iron-sulfur proteins that transfer electrons in a wide variety of metabolic reactions.</text>
</comment>
<keyword evidence="4 6" id="KW-0408">Iron</keyword>
<dbReference type="Gene3D" id="3.30.70.20">
    <property type="match status" value="1"/>
</dbReference>
<sequence length="72" mass="7847">MSKIEVDRDACISVASCVDIAPEVFELDDEGKAVIKNPKGNPDNTILEAAQSCPVNAVILYDENGKKIWPEE</sequence>
<accession>A0A2H0YV61</accession>
<keyword evidence="1 6" id="KW-0813">Transport</keyword>
<dbReference type="PROSITE" id="PS51379">
    <property type="entry name" value="4FE4S_FER_2"/>
    <property type="match status" value="1"/>
</dbReference>
<dbReference type="GO" id="GO:0009055">
    <property type="term" value="F:electron transfer activity"/>
    <property type="evidence" value="ECO:0007669"/>
    <property type="project" value="UniProtKB-UniRule"/>
</dbReference>
<evidence type="ECO:0000256" key="2">
    <source>
        <dbReference type="ARBA" id="ARBA00022723"/>
    </source>
</evidence>
<dbReference type="Proteomes" id="UP000231542">
    <property type="component" value="Unassembled WGS sequence"/>
</dbReference>
<gene>
    <name evidence="8" type="ORF">COT24_03905</name>
</gene>
<proteinExistence type="predicted"/>
<dbReference type="AlphaFoldDB" id="A0A2H0YV61"/>
<evidence type="ECO:0000256" key="4">
    <source>
        <dbReference type="ARBA" id="ARBA00023004"/>
    </source>
</evidence>
<organism evidence="8 9">
    <name type="scientific">Candidatus Kerfeldbacteria bacterium CG08_land_8_20_14_0_20_40_16</name>
    <dbReference type="NCBI Taxonomy" id="2014244"/>
    <lineage>
        <taxon>Bacteria</taxon>
        <taxon>Candidatus Kerfeldiibacteriota</taxon>
    </lineage>
</organism>
<dbReference type="InterPro" id="IPR051269">
    <property type="entry name" value="Fe-S_cluster_ET"/>
</dbReference>
<protein>
    <recommendedName>
        <fullName evidence="6">Ferredoxin</fullName>
    </recommendedName>
</protein>
<keyword evidence="2 6" id="KW-0479">Metal-binding</keyword>
<feature type="domain" description="4Fe-4S ferredoxin-type" evidence="7">
    <location>
        <begin position="2"/>
        <end position="30"/>
    </location>
</feature>
<evidence type="ECO:0000259" key="7">
    <source>
        <dbReference type="PROSITE" id="PS51379"/>
    </source>
</evidence>
<evidence type="ECO:0000313" key="8">
    <source>
        <dbReference type="EMBL" id="PIS42374.1"/>
    </source>
</evidence>
<keyword evidence="3 6" id="KW-0249">Electron transport</keyword>
<dbReference type="PANTHER" id="PTHR36923:SF3">
    <property type="entry name" value="FERREDOXIN"/>
    <property type="match status" value="1"/>
</dbReference>
<dbReference type="GO" id="GO:0005506">
    <property type="term" value="F:iron ion binding"/>
    <property type="evidence" value="ECO:0007669"/>
    <property type="project" value="UniProtKB-UniRule"/>
</dbReference>
<dbReference type="PRINTS" id="PR00352">
    <property type="entry name" value="3FE4SFRDOXIN"/>
</dbReference>
<dbReference type="Pfam" id="PF13370">
    <property type="entry name" value="Fer4_13"/>
    <property type="match status" value="1"/>
</dbReference>
<reference evidence="8 9" key="1">
    <citation type="submission" date="2017-09" db="EMBL/GenBank/DDBJ databases">
        <title>Depth-based differentiation of microbial function through sediment-hosted aquifers and enrichment of novel symbionts in the deep terrestrial subsurface.</title>
        <authorList>
            <person name="Probst A.J."/>
            <person name="Ladd B."/>
            <person name="Jarett J.K."/>
            <person name="Geller-Mcgrath D.E."/>
            <person name="Sieber C.M."/>
            <person name="Emerson J.B."/>
            <person name="Anantharaman K."/>
            <person name="Thomas B.C."/>
            <person name="Malmstrom R."/>
            <person name="Stieglmeier M."/>
            <person name="Klingl A."/>
            <person name="Woyke T."/>
            <person name="Ryan C.M."/>
            <person name="Banfield J.F."/>
        </authorList>
    </citation>
    <scope>NUCLEOTIDE SEQUENCE [LARGE SCALE GENOMIC DNA]</scope>
    <source>
        <strain evidence="8">CG08_land_8_20_14_0_20_40_16</strain>
    </source>
</reference>